<reference evidence="1 2" key="1">
    <citation type="submission" date="2016-10" db="EMBL/GenBank/DDBJ databases">
        <authorList>
            <person name="de Groot N.N."/>
        </authorList>
    </citation>
    <scope>NUCLEOTIDE SEQUENCE [LARGE SCALE GENOMIC DNA]</scope>
    <source>
        <strain evidence="1 2">DSM 44892</strain>
    </source>
</reference>
<evidence type="ECO:0000313" key="1">
    <source>
        <dbReference type="EMBL" id="SDI12331.1"/>
    </source>
</evidence>
<sequence>MKHPARPDESEYLLGTTGGHLAVSTGLIVTVGAISAVFAGIWIVMAVAATLAGLWLGGHGIAHLVHARPRLTVPAPARDHRHLPHAA</sequence>
<dbReference type="EMBL" id="FNDN01000005">
    <property type="protein sequence ID" value="SDI12331.1"/>
    <property type="molecule type" value="Genomic_DNA"/>
</dbReference>
<accession>A0A1G8I0R0</accession>
<protein>
    <submittedName>
        <fullName evidence="1">Uncharacterized protein</fullName>
    </submittedName>
</protein>
<name>A0A1G8I0R0_9NOCA</name>
<organism evidence="1 2">
    <name type="scientific">Rhodococcus triatomae</name>
    <dbReference type="NCBI Taxonomy" id="300028"/>
    <lineage>
        <taxon>Bacteria</taxon>
        <taxon>Bacillati</taxon>
        <taxon>Actinomycetota</taxon>
        <taxon>Actinomycetes</taxon>
        <taxon>Mycobacteriales</taxon>
        <taxon>Nocardiaceae</taxon>
        <taxon>Rhodococcus</taxon>
    </lineage>
</organism>
<dbReference type="Proteomes" id="UP000183263">
    <property type="component" value="Unassembled WGS sequence"/>
</dbReference>
<gene>
    <name evidence="1" type="ORF">SAMN05444695_105120</name>
</gene>
<dbReference type="AlphaFoldDB" id="A0A1G8I0R0"/>
<dbReference type="RefSeq" id="WP_139183232.1">
    <property type="nucleotide sequence ID" value="NZ_CP048813.1"/>
</dbReference>
<proteinExistence type="predicted"/>
<keyword evidence="2" id="KW-1185">Reference proteome</keyword>
<evidence type="ECO:0000313" key="2">
    <source>
        <dbReference type="Proteomes" id="UP000183263"/>
    </source>
</evidence>